<keyword evidence="1" id="KW-0732">Signal</keyword>
<evidence type="ECO:0008006" key="4">
    <source>
        <dbReference type="Google" id="ProtNLM"/>
    </source>
</evidence>
<keyword evidence="3" id="KW-1185">Reference proteome</keyword>
<gene>
    <name evidence="2" type="ORF">NLK58_04490</name>
</gene>
<feature type="chain" id="PRO_5045309587" description="DUF1585 domain-containing protein" evidence="1">
    <location>
        <begin position="34"/>
        <end position="413"/>
    </location>
</feature>
<dbReference type="Proteomes" id="UP001475781">
    <property type="component" value="Chromosome"/>
</dbReference>
<evidence type="ECO:0000313" key="3">
    <source>
        <dbReference type="Proteomes" id="UP001475781"/>
    </source>
</evidence>
<dbReference type="RefSeq" id="WP_341582165.1">
    <property type="nucleotide sequence ID" value="NZ_CP101118.1"/>
</dbReference>
<reference evidence="2 3" key="1">
    <citation type="submission" date="2022-07" db="EMBL/GenBank/DDBJ databases">
        <title>A copper resistant bacterium isolated from sediment samples of deep sea hydrothermal areas.</title>
        <authorList>
            <person name="Zeng X."/>
        </authorList>
    </citation>
    <scope>NUCLEOTIDE SEQUENCE [LARGE SCALE GENOMIC DNA]</scope>
    <source>
        <strain evidence="3">CuT 6</strain>
    </source>
</reference>
<evidence type="ECO:0000313" key="2">
    <source>
        <dbReference type="EMBL" id="WZF89473.1"/>
    </source>
</evidence>
<proteinExistence type="predicted"/>
<sequence>MTARNRIRSLISKAFSTAVLVALMSGQAGLAQAGAREQAKRIHDRIAGVPPSASVLDNMASDIASGNALDAAFRATDDPAFYTVTLKNFAAPWTNEAMSRFVPLNDYIATVIGLVRDEQDFRKVLYDDVLYIGADSLGLPAYSRSNNDHYEAMETTGVDLSDKDKLIASTQSAWNGLPASATAGVITSRASARAFFSAGTNRAMFRFTLLNHMCSDLEQVADVSLPPDRIRQDVSRSPGGDSRVFLNNCVGCHSGMDPMTQAFAYYNFEYNPDSDPDGELGQLVYNAIGETDPETGSRVQAKYHINAATFEQGYVTPDDSWDNYWRQGANRRLGWDLSLPGAGSGAKSLGQEFAYSDAFAQCQVKKVFENVCLRPPSNSADRAQVSRMATSFASQGYNLKQVFAESAVYCMGE</sequence>
<dbReference type="EMBL" id="CP101118">
    <property type="protein sequence ID" value="WZF89473.1"/>
    <property type="molecule type" value="Genomic_DNA"/>
</dbReference>
<organism evidence="2 3">
    <name type="scientific">Marinobacter metalliresistant</name>
    <dbReference type="NCBI Taxonomy" id="2961995"/>
    <lineage>
        <taxon>Bacteria</taxon>
        <taxon>Pseudomonadati</taxon>
        <taxon>Pseudomonadota</taxon>
        <taxon>Gammaproteobacteria</taxon>
        <taxon>Pseudomonadales</taxon>
        <taxon>Marinobacteraceae</taxon>
        <taxon>Marinobacter</taxon>
    </lineage>
</organism>
<accession>A0ABZ2W413</accession>
<feature type="signal peptide" evidence="1">
    <location>
        <begin position="1"/>
        <end position="33"/>
    </location>
</feature>
<protein>
    <recommendedName>
        <fullName evidence="4">DUF1585 domain-containing protein</fullName>
    </recommendedName>
</protein>
<name>A0ABZ2W413_9GAMM</name>
<evidence type="ECO:0000256" key="1">
    <source>
        <dbReference type="SAM" id="SignalP"/>
    </source>
</evidence>